<accession>A0A7S3Q2E2</accession>
<feature type="compositionally biased region" description="Basic and acidic residues" evidence="1">
    <location>
        <begin position="364"/>
        <end position="373"/>
    </location>
</feature>
<gene>
    <name evidence="2" type="ORF">CDEB00056_LOCUS8013</name>
</gene>
<feature type="region of interest" description="Disordered" evidence="1">
    <location>
        <begin position="326"/>
        <end position="373"/>
    </location>
</feature>
<reference evidence="2" key="1">
    <citation type="submission" date="2021-01" db="EMBL/GenBank/DDBJ databases">
        <authorList>
            <person name="Corre E."/>
            <person name="Pelletier E."/>
            <person name="Niang G."/>
            <person name="Scheremetjew M."/>
            <person name="Finn R."/>
            <person name="Kale V."/>
            <person name="Holt S."/>
            <person name="Cochrane G."/>
            <person name="Meng A."/>
            <person name="Brown T."/>
            <person name="Cohen L."/>
        </authorList>
    </citation>
    <scope>NUCLEOTIDE SEQUENCE</scope>
    <source>
        <strain evidence="2">MM31A-1</strain>
    </source>
</reference>
<feature type="region of interest" description="Disordered" evidence="1">
    <location>
        <begin position="457"/>
        <end position="481"/>
    </location>
</feature>
<organism evidence="2">
    <name type="scientific">Chaetoceros debilis</name>
    <dbReference type="NCBI Taxonomy" id="122233"/>
    <lineage>
        <taxon>Eukaryota</taxon>
        <taxon>Sar</taxon>
        <taxon>Stramenopiles</taxon>
        <taxon>Ochrophyta</taxon>
        <taxon>Bacillariophyta</taxon>
        <taxon>Coscinodiscophyceae</taxon>
        <taxon>Chaetocerotophycidae</taxon>
        <taxon>Chaetocerotales</taxon>
        <taxon>Chaetocerotaceae</taxon>
        <taxon>Chaetoceros</taxon>
    </lineage>
</organism>
<evidence type="ECO:0000313" key="2">
    <source>
        <dbReference type="EMBL" id="CAE0463172.1"/>
    </source>
</evidence>
<sequence>MSSEMEYARDPWYRALNECTACLREQTAEDADRCLAFLGVLEEKLGQEGITTSIISISTTSTTAEDDNDDERWNRLPAKYPPNWRRFCHTVVESMDLEFARGQAVSEATDRVAEDYEYESHLRLTGPRLLTRIFTCQSEAFAMKATHRVRVKIGKDWTMADASYQSAIFKIRQALEVIDSAICWWYTRMDQQQQQQQQQHHEDHHHHGGPNMNMNRTVTRNERDVLVHDASIVVVSLESLTDRHDALVAAGKREESRLLRKLQPQWESRDAVKRKMGADRWNNNDNAKHEYSSLRTEYEDELRVLRAALQSLETLDPRDALRKASGLQEELLTNSSSSGARPRSREEGECGTSEQIEQHHHHRYNNERPSPEWMGKRVTFDDYPDPIQFGWTFTGSWEAVEFFERTMSMSSAEQQTLVKLDWYFTTATVKTSLDHPVQGKTQLFAKDCNPHQYAQVLTNPRTHTGKRYHRKQKKPTPSDRR</sequence>
<name>A0A7S3Q2E2_9STRA</name>
<dbReference type="AlphaFoldDB" id="A0A7S3Q2E2"/>
<evidence type="ECO:0000256" key="1">
    <source>
        <dbReference type="SAM" id="MobiDB-lite"/>
    </source>
</evidence>
<feature type="region of interest" description="Disordered" evidence="1">
    <location>
        <begin position="194"/>
        <end position="216"/>
    </location>
</feature>
<dbReference type="EMBL" id="HBIO01010336">
    <property type="protein sequence ID" value="CAE0463172.1"/>
    <property type="molecule type" value="Transcribed_RNA"/>
</dbReference>
<feature type="compositionally biased region" description="Basic residues" evidence="1">
    <location>
        <begin position="463"/>
        <end position="474"/>
    </location>
</feature>
<proteinExistence type="predicted"/>
<protein>
    <submittedName>
        <fullName evidence="2">Uncharacterized protein</fullName>
    </submittedName>
</protein>